<dbReference type="FunFam" id="3.80.10.10:FF:001171">
    <property type="entry name" value="Centrosomal protein 97kDa, isoform B"/>
    <property type="match status" value="1"/>
</dbReference>
<feature type="compositionally biased region" description="Polar residues" evidence="14">
    <location>
        <begin position="463"/>
        <end position="474"/>
    </location>
</feature>
<feature type="compositionally biased region" description="Polar residues" evidence="14">
    <location>
        <begin position="322"/>
        <end position="338"/>
    </location>
</feature>
<dbReference type="SMART" id="SM00365">
    <property type="entry name" value="LRR_SD22"/>
    <property type="match status" value="5"/>
</dbReference>
<keyword evidence="3" id="KW-0963">Cytoplasm</keyword>
<feature type="compositionally biased region" description="Polar residues" evidence="14">
    <location>
        <begin position="522"/>
        <end position="537"/>
    </location>
</feature>
<evidence type="ECO:0000313" key="16">
    <source>
        <dbReference type="Proteomes" id="UP000594454"/>
    </source>
</evidence>
<keyword evidence="4" id="KW-0433">Leucine-rich repeat</keyword>
<evidence type="ECO:0000256" key="13">
    <source>
        <dbReference type="SAM" id="Coils"/>
    </source>
</evidence>
<name>A0A7R8YMS2_HERIL</name>
<feature type="compositionally biased region" description="Polar residues" evidence="14">
    <location>
        <begin position="784"/>
        <end position="794"/>
    </location>
</feature>
<dbReference type="AlphaFoldDB" id="A0A7R8YMS2"/>
<proteinExistence type="inferred from homology"/>
<dbReference type="GO" id="GO:0000398">
    <property type="term" value="P:mRNA splicing, via spliceosome"/>
    <property type="evidence" value="ECO:0007669"/>
    <property type="project" value="InterPro"/>
</dbReference>
<evidence type="ECO:0000256" key="4">
    <source>
        <dbReference type="ARBA" id="ARBA00022614"/>
    </source>
</evidence>
<dbReference type="EMBL" id="LR899009">
    <property type="protein sequence ID" value="CAD7078828.1"/>
    <property type="molecule type" value="Genomic_DNA"/>
</dbReference>
<feature type="region of interest" description="Disordered" evidence="14">
    <location>
        <begin position="463"/>
        <end position="553"/>
    </location>
</feature>
<gene>
    <name evidence="15" type="ORF">HERILL_LOCUS2076</name>
</gene>
<dbReference type="Pfam" id="PF14580">
    <property type="entry name" value="LRR_9"/>
    <property type="match status" value="1"/>
</dbReference>
<dbReference type="PROSITE" id="PS50096">
    <property type="entry name" value="IQ"/>
    <property type="match status" value="1"/>
</dbReference>
<evidence type="ECO:0000256" key="12">
    <source>
        <dbReference type="ARBA" id="ARBA00076677"/>
    </source>
</evidence>
<keyword evidence="8" id="KW-0539">Nucleus</keyword>
<evidence type="ECO:0000256" key="1">
    <source>
        <dbReference type="ARBA" id="ARBA00004123"/>
    </source>
</evidence>
<dbReference type="OrthoDB" id="5954088at2759"/>
<dbReference type="GO" id="GO:0030030">
    <property type="term" value="P:cell projection organization"/>
    <property type="evidence" value="ECO:0007669"/>
    <property type="project" value="UniProtKB-KW"/>
</dbReference>
<feature type="compositionally biased region" description="Low complexity" evidence="14">
    <location>
        <begin position="664"/>
        <end position="676"/>
    </location>
</feature>
<feature type="region of interest" description="Disordered" evidence="14">
    <location>
        <begin position="775"/>
        <end position="844"/>
    </location>
</feature>
<keyword evidence="16" id="KW-1185">Reference proteome</keyword>
<dbReference type="InterPro" id="IPR001611">
    <property type="entry name" value="Leu-rich_rpt"/>
</dbReference>
<dbReference type="GO" id="GO:0005813">
    <property type="term" value="C:centrosome"/>
    <property type="evidence" value="ECO:0007669"/>
    <property type="project" value="UniProtKB-SubCell"/>
</dbReference>
<keyword evidence="13" id="KW-0175">Coiled coil</keyword>
<evidence type="ECO:0000313" key="15">
    <source>
        <dbReference type="EMBL" id="CAD7078828.1"/>
    </source>
</evidence>
<dbReference type="CDD" id="cd23767">
    <property type="entry name" value="IQCD"/>
    <property type="match status" value="1"/>
</dbReference>
<protein>
    <recommendedName>
        <fullName evidence="11">Centrosomal protein of 97 kDa</fullName>
    </recommendedName>
    <alternativeName>
        <fullName evidence="12">Leucine-rich repeat and IQ domain-containing protein 2</fullName>
    </alternativeName>
</protein>
<evidence type="ECO:0000256" key="9">
    <source>
        <dbReference type="ARBA" id="ARBA00024196"/>
    </source>
</evidence>
<dbReference type="InterPro" id="IPR032675">
    <property type="entry name" value="LRR_dom_sf"/>
</dbReference>
<feature type="region of interest" description="Disordered" evidence="14">
    <location>
        <begin position="295"/>
        <end position="356"/>
    </location>
</feature>
<evidence type="ECO:0000256" key="5">
    <source>
        <dbReference type="ARBA" id="ARBA00022737"/>
    </source>
</evidence>
<dbReference type="PANTHER" id="PTHR10552">
    <property type="entry name" value="U2 SMALL NUCLEAR RIBONUCLEOPROTEIN A"/>
    <property type="match status" value="1"/>
</dbReference>
<accession>A0A7R8YMS2</accession>
<evidence type="ECO:0000256" key="3">
    <source>
        <dbReference type="ARBA" id="ARBA00022490"/>
    </source>
</evidence>
<evidence type="ECO:0000256" key="11">
    <source>
        <dbReference type="ARBA" id="ARBA00068862"/>
    </source>
</evidence>
<dbReference type="FunFam" id="3.80.10.10:FF:000165">
    <property type="entry name" value="Centrosomal protein of 97 kDa"/>
    <property type="match status" value="1"/>
</dbReference>
<evidence type="ECO:0000256" key="7">
    <source>
        <dbReference type="ARBA" id="ARBA00023212"/>
    </source>
</evidence>
<dbReference type="GO" id="GO:0030620">
    <property type="term" value="F:U2 snRNA binding"/>
    <property type="evidence" value="ECO:0007669"/>
    <property type="project" value="InterPro"/>
</dbReference>
<comment type="similarity">
    <text evidence="9">Belongs to the U2 small nuclear ribonucleoprotein A family.</text>
</comment>
<feature type="region of interest" description="Disordered" evidence="14">
    <location>
        <begin position="664"/>
        <end position="684"/>
    </location>
</feature>
<keyword evidence="5" id="KW-0677">Repeat</keyword>
<dbReference type="InterPro" id="IPR044640">
    <property type="entry name" value="RU2A"/>
</dbReference>
<dbReference type="SUPFAM" id="SSF52058">
    <property type="entry name" value="L domain-like"/>
    <property type="match status" value="1"/>
</dbReference>
<evidence type="ECO:0000256" key="8">
    <source>
        <dbReference type="ARBA" id="ARBA00023242"/>
    </source>
</evidence>
<feature type="compositionally biased region" description="Polar residues" evidence="14">
    <location>
        <begin position="497"/>
        <end position="514"/>
    </location>
</feature>
<feature type="compositionally biased region" description="Low complexity" evidence="14">
    <location>
        <begin position="339"/>
        <end position="356"/>
    </location>
</feature>
<evidence type="ECO:0000256" key="10">
    <source>
        <dbReference type="ARBA" id="ARBA00058656"/>
    </source>
</evidence>
<keyword evidence="7" id="KW-0206">Cytoskeleton</keyword>
<dbReference type="PANTHER" id="PTHR10552:SF6">
    <property type="entry name" value="U2 SMALL NUCLEAR RIBONUCLEOPROTEIN A"/>
    <property type="match status" value="1"/>
</dbReference>
<dbReference type="Gene3D" id="3.80.10.10">
    <property type="entry name" value="Ribonuclease Inhibitor"/>
    <property type="match status" value="2"/>
</dbReference>
<keyword evidence="6" id="KW-0970">Cilium biogenesis/degradation</keyword>
<feature type="coiled-coil region" evidence="13">
    <location>
        <begin position="625"/>
        <end position="656"/>
    </location>
</feature>
<feature type="compositionally biased region" description="Polar residues" evidence="14">
    <location>
        <begin position="835"/>
        <end position="844"/>
    </location>
</feature>
<dbReference type="Proteomes" id="UP000594454">
    <property type="component" value="Chromosome 1"/>
</dbReference>
<reference evidence="15 16" key="1">
    <citation type="submission" date="2020-11" db="EMBL/GenBank/DDBJ databases">
        <authorList>
            <person name="Wallbank WR R."/>
            <person name="Pardo Diaz C."/>
            <person name="Kozak K."/>
            <person name="Martin S."/>
            <person name="Jiggins C."/>
            <person name="Moest M."/>
            <person name="Warren A I."/>
            <person name="Generalovic N T."/>
            <person name="Byers J.R.P. K."/>
            <person name="Montejo-Kovacevich G."/>
            <person name="Yen C E."/>
        </authorList>
    </citation>
    <scope>NUCLEOTIDE SEQUENCE [LARGE SCALE GENOMIC DNA]</scope>
</reference>
<comment type="subcellular location">
    <subcellularLocation>
        <location evidence="2">Cytoplasm</location>
        <location evidence="2">Cytoskeleton</location>
        <location evidence="2">Microtubule organizing center</location>
        <location evidence="2">Centrosome</location>
    </subcellularLocation>
    <subcellularLocation>
        <location evidence="1">Nucleus</location>
    </subcellularLocation>
</comment>
<evidence type="ECO:0000256" key="14">
    <source>
        <dbReference type="SAM" id="MobiDB-lite"/>
    </source>
</evidence>
<dbReference type="PROSITE" id="PS51450">
    <property type="entry name" value="LRR"/>
    <property type="match status" value="4"/>
</dbReference>
<sequence>MNDDDMDKSVLDLSKKCLKKVPKQDDAQQYRVLILDDNELQKIDNIDSYSKIEKLSLSKNQLLRMYGVCRLHCLREINLSFNGILTIEGLKELVHLTHLNLEGNNIKTIEHLNTNTKLEYLNLSENSIGSISDISFLKCLKELYLHGNRLTHLRQCDKYLPLSLETLTLAKNNISDLNEICTLANLSSLHNLTINENPCVQMTAGTDGFDHRPFVLNWCMTLKTIDGFVVDPIESLKAEWLYSQGRGRQFRVGEQANLARYLSSVCPLLGKALENENERKLRLILSKAQQHQRQLQEEISENVSTSGNNSPSSGRRKPSSRIQSPRFSRLSGRQGSPDSMSNSYHGNTSSSSFMSGSSETLAGTNIIQMTTSLIENIRNDTLMTQSLDGSNVAANNAKKTNNSYSQDSTARIANQHNDPTPTQLSGGPLVAASKMVPVPETLMSPDVCPSSTTPRAAVTSLNTQHYIGSSPSNKSFKEKNGSPKVTRSPHLKRSNEKSPTLSPRKANNASNHSQALKPCLVDSNQMKSKHSQGTVQITPPDGSSAISSDDDSDHINVDKLKTIRNKAAQRSQQQKENLDLSSVRVNEGTELSAIIIQKTWRGYYTRKKTKDMAEKIMKKRTQEYINKLSKDMELTKAQLENERKIQQLQMQAINALWKKVSNMQSASNSQANNAEADNPHHNAKNSVTLDNSSTAVVADLAKTCSLLTNQVQQLQGSMRDIVNCMTLFCGLPQDSLRKALNINEQKDSSGTQTEIVAVHTPQVEGQGSFPFKIRPSSLPLEAGENTSQKLTNEVISEKDDTSIQEKAATENTEITPILNHDGSGEGDASEHKLNTKNLLNSSHC</sequence>
<dbReference type="GO" id="GO:0005634">
    <property type="term" value="C:nucleus"/>
    <property type="evidence" value="ECO:0007669"/>
    <property type="project" value="UniProtKB-SubCell"/>
</dbReference>
<comment type="function">
    <text evidence="10">Acts as a key negative regulator of ciliogenesis in collaboration with CCP110 by capping the mother centriole thereby preventing cilia formation. Required for recruitment of CCP110 to the centrosome.</text>
</comment>
<dbReference type="FunCoup" id="A0A7R8YMS2">
    <property type="interactions" value="891"/>
</dbReference>
<evidence type="ECO:0000256" key="2">
    <source>
        <dbReference type="ARBA" id="ARBA00004300"/>
    </source>
</evidence>
<evidence type="ECO:0000256" key="6">
    <source>
        <dbReference type="ARBA" id="ARBA00022794"/>
    </source>
</evidence>
<organism evidence="15 16">
    <name type="scientific">Hermetia illucens</name>
    <name type="common">Black soldier fly</name>
    <dbReference type="NCBI Taxonomy" id="343691"/>
    <lineage>
        <taxon>Eukaryota</taxon>
        <taxon>Metazoa</taxon>
        <taxon>Ecdysozoa</taxon>
        <taxon>Arthropoda</taxon>
        <taxon>Hexapoda</taxon>
        <taxon>Insecta</taxon>
        <taxon>Pterygota</taxon>
        <taxon>Neoptera</taxon>
        <taxon>Endopterygota</taxon>
        <taxon>Diptera</taxon>
        <taxon>Brachycera</taxon>
        <taxon>Stratiomyomorpha</taxon>
        <taxon>Stratiomyidae</taxon>
        <taxon>Hermetiinae</taxon>
        <taxon>Hermetia</taxon>
    </lineage>
</organism>
<dbReference type="InParanoid" id="A0A7R8YMS2"/>